<organism evidence="2 3">
    <name type="scientific">Phytophthora cactorum</name>
    <dbReference type="NCBI Taxonomy" id="29920"/>
    <lineage>
        <taxon>Eukaryota</taxon>
        <taxon>Sar</taxon>
        <taxon>Stramenopiles</taxon>
        <taxon>Oomycota</taxon>
        <taxon>Peronosporomycetes</taxon>
        <taxon>Peronosporales</taxon>
        <taxon>Peronosporaceae</taxon>
        <taxon>Phytophthora</taxon>
    </lineage>
</organism>
<sequence length="113" mass="11912">MDISSSSNRAFTAGRESKLMSPSTSPVTPLTSVYNCSLQSRGASLLDTLDTSSDVLDVPDALCLILLSLRDRDRPDEVGKVAAPSPHPGATEPAVLNEESVSREPRSSEPCGP</sequence>
<protein>
    <submittedName>
        <fullName evidence="2">Uncharacterized protein</fullName>
    </submittedName>
</protein>
<reference evidence="2 3" key="1">
    <citation type="submission" date="2018-01" db="EMBL/GenBank/DDBJ databases">
        <title>Draft genome of the strawberry crown rot pathogen Phytophthora cactorum.</title>
        <authorList>
            <person name="Armitage A.D."/>
            <person name="Lysoe E."/>
            <person name="Nellist C.F."/>
            <person name="Harrison R.J."/>
            <person name="Brurberg M.B."/>
        </authorList>
    </citation>
    <scope>NUCLEOTIDE SEQUENCE [LARGE SCALE GENOMIC DNA]</scope>
    <source>
        <strain evidence="2 3">10300</strain>
    </source>
</reference>
<dbReference type="EMBL" id="MJFZ01000039">
    <property type="protein sequence ID" value="RAW40946.1"/>
    <property type="molecule type" value="Genomic_DNA"/>
</dbReference>
<name>A0A329SYC5_9STRA</name>
<dbReference type="Proteomes" id="UP000251314">
    <property type="component" value="Unassembled WGS sequence"/>
</dbReference>
<dbReference type="AlphaFoldDB" id="A0A329SYC5"/>
<evidence type="ECO:0000256" key="1">
    <source>
        <dbReference type="SAM" id="MobiDB-lite"/>
    </source>
</evidence>
<gene>
    <name evidence="2" type="ORF">PC110_g2845</name>
</gene>
<dbReference type="VEuPathDB" id="FungiDB:PC110_g2845"/>
<comment type="caution">
    <text evidence="2">The sequence shown here is derived from an EMBL/GenBank/DDBJ whole genome shotgun (WGS) entry which is preliminary data.</text>
</comment>
<accession>A0A329SYC5</accession>
<evidence type="ECO:0000313" key="2">
    <source>
        <dbReference type="EMBL" id="RAW40946.1"/>
    </source>
</evidence>
<proteinExistence type="predicted"/>
<feature type="region of interest" description="Disordered" evidence="1">
    <location>
        <begin position="74"/>
        <end position="113"/>
    </location>
</feature>
<keyword evidence="3" id="KW-1185">Reference proteome</keyword>
<feature type="compositionally biased region" description="Polar residues" evidence="1">
    <location>
        <begin position="1"/>
        <end position="10"/>
    </location>
</feature>
<evidence type="ECO:0000313" key="3">
    <source>
        <dbReference type="Proteomes" id="UP000251314"/>
    </source>
</evidence>
<feature type="region of interest" description="Disordered" evidence="1">
    <location>
        <begin position="1"/>
        <end position="27"/>
    </location>
</feature>